<proteinExistence type="predicted"/>
<comment type="caution">
    <text evidence="2">The sequence shown here is derived from an EMBL/GenBank/DDBJ whole genome shotgun (WGS) entry which is preliminary data.</text>
</comment>
<gene>
    <name evidence="2" type="ORF">AGOR_G00208140</name>
</gene>
<reference evidence="2" key="1">
    <citation type="submission" date="2021-01" db="EMBL/GenBank/DDBJ databases">
        <authorList>
            <person name="Zahm M."/>
            <person name="Roques C."/>
            <person name="Cabau C."/>
            <person name="Klopp C."/>
            <person name="Donnadieu C."/>
            <person name="Jouanno E."/>
            <person name="Lampietro C."/>
            <person name="Louis A."/>
            <person name="Herpin A."/>
            <person name="Echchiki A."/>
            <person name="Berthelot C."/>
            <person name="Parey E."/>
            <person name="Roest-Crollius H."/>
            <person name="Braasch I."/>
            <person name="Postlethwait J."/>
            <person name="Bobe J."/>
            <person name="Montfort J."/>
            <person name="Bouchez O."/>
            <person name="Begum T."/>
            <person name="Mejri S."/>
            <person name="Adams A."/>
            <person name="Chen W.-J."/>
            <person name="Guiguen Y."/>
        </authorList>
    </citation>
    <scope>NUCLEOTIDE SEQUENCE</scope>
    <source>
        <tissue evidence="2">Blood</tissue>
    </source>
</reference>
<name>A0A8T3CQM0_9TELE</name>
<evidence type="ECO:0000313" key="2">
    <source>
        <dbReference type="EMBL" id="KAI1885862.1"/>
    </source>
</evidence>
<dbReference type="EMBL" id="JAERUA010000020">
    <property type="protein sequence ID" value="KAI1885862.1"/>
    <property type="molecule type" value="Genomic_DNA"/>
</dbReference>
<dbReference type="AlphaFoldDB" id="A0A8T3CQM0"/>
<feature type="signal peptide" evidence="1">
    <location>
        <begin position="1"/>
        <end position="16"/>
    </location>
</feature>
<organism evidence="2 3">
    <name type="scientific">Albula goreensis</name>
    <dbReference type="NCBI Taxonomy" id="1534307"/>
    <lineage>
        <taxon>Eukaryota</taxon>
        <taxon>Metazoa</taxon>
        <taxon>Chordata</taxon>
        <taxon>Craniata</taxon>
        <taxon>Vertebrata</taxon>
        <taxon>Euteleostomi</taxon>
        <taxon>Actinopterygii</taxon>
        <taxon>Neopterygii</taxon>
        <taxon>Teleostei</taxon>
        <taxon>Albuliformes</taxon>
        <taxon>Albulidae</taxon>
        <taxon>Albula</taxon>
    </lineage>
</organism>
<keyword evidence="1" id="KW-0732">Signal</keyword>
<protein>
    <submittedName>
        <fullName evidence="2">Uncharacterized protein</fullName>
    </submittedName>
</protein>
<keyword evidence="3" id="KW-1185">Reference proteome</keyword>
<feature type="chain" id="PRO_5035935246" evidence="1">
    <location>
        <begin position="17"/>
        <end position="157"/>
    </location>
</feature>
<evidence type="ECO:0000313" key="3">
    <source>
        <dbReference type="Proteomes" id="UP000829720"/>
    </source>
</evidence>
<dbReference type="OrthoDB" id="8783239at2759"/>
<sequence length="157" mass="18174">MKVLVLLFTLLVQGRGCEDSEVTHLLNLINPRGHDEFKEVFPKDYMIRQHYNSSLLCDSDPCCLFRAAAVLADSWSQLLFRLHRVHIKYKLIMQLQKKLQDLTVMNFQESPDLSVFPLVSSTPEDLLSFTSTLFSRLKQQCPLTEKWKRPEMDNGSA</sequence>
<accession>A0A8T3CQM0</accession>
<dbReference type="Proteomes" id="UP000829720">
    <property type="component" value="Unassembled WGS sequence"/>
</dbReference>
<evidence type="ECO:0000256" key="1">
    <source>
        <dbReference type="SAM" id="SignalP"/>
    </source>
</evidence>